<dbReference type="EC" id="1.-.-.-" evidence="1"/>
<accession>A0ABW3Y5K0</accession>
<name>A0ABW3Y5K0_9FLAO</name>
<keyword evidence="1" id="KW-0560">Oxidoreductase</keyword>
<sequence length="207" mass="23305">MDRRTALKNITLGLGYVATTSSMLSVLNSCKEQNPAWKASFLTPDEQSMVSHLVDIILPKDDLPGALDVNVPQFIDKMLDAVETKENQQLFRSGGEIFGQLLENKAGKKKSNANRTDIESIFKELFTINEVEQERIKSLTNKKVAEVAETDKENYLLYSFLMKIRYYTLFGYYTSEKVGEEILSYDPVPGVFQGCIPLSDVGNAWSL</sequence>
<reference evidence="2" key="1">
    <citation type="journal article" date="2019" name="Int. J. Syst. Evol. Microbiol.">
        <title>The Global Catalogue of Microorganisms (GCM) 10K type strain sequencing project: providing services to taxonomists for standard genome sequencing and annotation.</title>
        <authorList>
            <consortium name="The Broad Institute Genomics Platform"/>
            <consortium name="The Broad Institute Genome Sequencing Center for Infectious Disease"/>
            <person name="Wu L."/>
            <person name="Ma J."/>
        </authorList>
    </citation>
    <scope>NUCLEOTIDE SEQUENCE [LARGE SCALE GENOMIC DNA]</scope>
    <source>
        <strain evidence="2">CCUG 61485</strain>
    </source>
</reference>
<dbReference type="GO" id="GO:0016491">
    <property type="term" value="F:oxidoreductase activity"/>
    <property type="evidence" value="ECO:0007669"/>
    <property type="project" value="UniProtKB-KW"/>
</dbReference>
<organism evidence="1 2">
    <name type="scientific">Namhaeicola litoreus</name>
    <dbReference type="NCBI Taxonomy" id="1052145"/>
    <lineage>
        <taxon>Bacteria</taxon>
        <taxon>Pseudomonadati</taxon>
        <taxon>Bacteroidota</taxon>
        <taxon>Flavobacteriia</taxon>
        <taxon>Flavobacteriales</taxon>
        <taxon>Flavobacteriaceae</taxon>
        <taxon>Namhaeicola</taxon>
    </lineage>
</organism>
<dbReference type="RefSeq" id="WP_377178787.1">
    <property type="nucleotide sequence ID" value="NZ_JBHTMY010000003.1"/>
</dbReference>
<dbReference type="Pfam" id="PF13618">
    <property type="entry name" value="Gluconate_2-dh3"/>
    <property type="match status" value="1"/>
</dbReference>
<comment type="caution">
    <text evidence="1">The sequence shown here is derived from an EMBL/GenBank/DDBJ whole genome shotgun (WGS) entry which is preliminary data.</text>
</comment>
<evidence type="ECO:0000313" key="2">
    <source>
        <dbReference type="Proteomes" id="UP001597201"/>
    </source>
</evidence>
<gene>
    <name evidence="1" type="ORF">ACFQ39_10455</name>
</gene>
<evidence type="ECO:0000313" key="1">
    <source>
        <dbReference type="EMBL" id="MFD1316039.1"/>
    </source>
</evidence>
<dbReference type="EMBL" id="JBHTMY010000003">
    <property type="protein sequence ID" value="MFD1316039.1"/>
    <property type="molecule type" value="Genomic_DNA"/>
</dbReference>
<protein>
    <submittedName>
        <fullName evidence="1">Gluconate 2-dehydrogenase subunit 3 family protein</fullName>
        <ecNumber evidence="1">1.-.-.-</ecNumber>
    </submittedName>
</protein>
<proteinExistence type="predicted"/>
<dbReference type="InterPro" id="IPR027056">
    <property type="entry name" value="Gluconate_2DH_su3"/>
</dbReference>
<keyword evidence="2" id="KW-1185">Reference proteome</keyword>
<dbReference type="Proteomes" id="UP001597201">
    <property type="component" value="Unassembled WGS sequence"/>
</dbReference>